<evidence type="ECO:0000313" key="2">
    <source>
        <dbReference type="EMBL" id="KAK6953047.1"/>
    </source>
</evidence>
<dbReference type="AlphaFoldDB" id="A0AAX6MKW7"/>
<dbReference type="EMBL" id="JBANMG010000005">
    <property type="protein sequence ID" value="KAK6953047.1"/>
    <property type="molecule type" value="Genomic_DNA"/>
</dbReference>
<comment type="caution">
    <text evidence="2">The sequence shown here is derived from an EMBL/GenBank/DDBJ whole genome shotgun (WGS) entry which is preliminary data.</text>
</comment>
<feature type="region of interest" description="Disordered" evidence="1">
    <location>
        <begin position="1"/>
        <end position="102"/>
    </location>
</feature>
<proteinExistence type="predicted"/>
<protein>
    <submittedName>
        <fullName evidence="2">Uncharacterized protein</fullName>
    </submittedName>
</protein>
<name>A0AAX6MKW7_9PEZI</name>
<evidence type="ECO:0000313" key="3">
    <source>
        <dbReference type="Proteomes" id="UP001369815"/>
    </source>
</evidence>
<reference evidence="2 3" key="1">
    <citation type="journal article" date="2024" name="Front Chem Biol">
        <title>Unveiling the potential of Daldinia eschscholtzii MFLUCC 19-0629 through bioactivity and bioinformatics studies for enhanced sustainable agriculture production.</title>
        <authorList>
            <person name="Brooks S."/>
            <person name="Weaver J.A."/>
            <person name="Klomchit A."/>
            <person name="Alharthi S.A."/>
            <person name="Onlamun T."/>
            <person name="Nurani R."/>
            <person name="Vong T.K."/>
            <person name="Alberti F."/>
            <person name="Greco C."/>
        </authorList>
    </citation>
    <scope>NUCLEOTIDE SEQUENCE [LARGE SCALE GENOMIC DNA]</scope>
    <source>
        <strain evidence="2">MFLUCC 19-0629</strain>
    </source>
</reference>
<feature type="compositionally biased region" description="Basic and acidic residues" evidence="1">
    <location>
        <begin position="61"/>
        <end position="77"/>
    </location>
</feature>
<organism evidence="2 3">
    <name type="scientific">Daldinia eschscholtzii</name>
    <dbReference type="NCBI Taxonomy" id="292717"/>
    <lineage>
        <taxon>Eukaryota</taxon>
        <taxon>Fungi</taxon>
        <taxon>Dikarya</taxon>
        <taxon>Ascomycota</taxon>
        <taxon>Pezizomycotina</taxon>
        <taxon>Sordariomycetes</taxon>
        <taxon>Xylariomycetidae</taxon>
        <taxon>Xylariales</taxon>
        <taxon>Hypoxylaceae</taxon>
        <taxon>Daldinia</taxon>
    </lineage>
</organism>
<feature type="compositionally biased region" description="Basic and acidic residues" evidence="1">
    <location>
        <begin position="1"/>
        <end position="10"/>
    </location>
</feature>
<evidence type="ECO:0000256" key="1">
    <source>
        <dbReference type="SAM" id="MobiDB-lite"/>
    </source>
</evidence>
<feature type="compositionally biased region" description="Low complexity" evidence="1">
    <location>
        <begin position="11"/>
        <end position="23"/>
    </location>
</feature>
<gene>
    <name evidence="2" type="ORF">Daesc_005346</name>
</gene>
<sequence>MSEFLAEQRNDGLNMSSNDNGSDSDLEAAIKYLITRSPTPKGAKTGDSSGSSTEDDSSNTEDQHSSAEDQSQHDGSKTVRWAEPVATQIPNSAVEDSASKSK</sequence>
<dbReference type="Proteomes" id="UP001369815">
    <property type="component" value="Unassembled WGS sequence"/>
</dbReference>
<accession>A0AAX6MKW7</accession>
<keyword evidence="3" id="KW-1185">Reference proteome</keyword>